<dbReference type="STRING" id="572547.Amico_0865"/>
<comment type="subcellular location">
    <subcellularLocation>
        <location evidence="6">Cytoplasm</location>
    </subcellularLocation>
</comment>
<dbReference type="HOGENOM" id="CLU_087936_2_1_0"/>
<evidence type="ECO:0000256" key="6">
    <source>
        <dbReference type="HAMAP-Rule" id="MF_00031"/>
    </source>
</evidence>
<comment type="caution">
    <text evidence="6">Lacks conserved residue(s) required for the propagation of feature annotation.</text>
</comment>
<dbReference type="RefSeq" id="WP_013048262.1">
    <property type="nucleotide sequence ID" value="NC_014011.1"/>
</dbReference>
<dbReference type="Pfam" id="PF01330">
    <property type="entry name" value="RuvA_N"/>
    <property type="match status" value="1"/>
</dbReference>
<dbReference type="InterPro" id="IPR013849">
    <property type="entry name" value="DNA_helicase_Holl-junc_RuvA_I"/>
</dbReference>
<keyword evidence="8" id="KW-0547">Nucleotide-binding</keyword>
<dbReference type="GO" id="GO:0006310">
    <property type="term" value="P:DNA recombination"/>
    <property type="evidence" value="ECO:0007669"/>
    <property type="project" value="UniProtKB-UniRule"/>
</dbReference>
<dbReference type="GO" id="GO:0048476">
    <property type="term" value="C:Holliday junction resolvase complex"/>
    <property type="evidence" value="ECO:0007669"/>
    <property type="project" value="UniProtKB-UniRule"/>
</dbReference>
<comment type="domain">
    <text evidence="6">Has three domains with a flexible linker between the domains II and III and assumes an 'L' shape. Domain III is highly mobile and contacts RuvB.</text>
</comment>
<dbReference type="NCBIfam" id="TIGR00084">
    <property type="entry name" value="ruvA"/>
    <property type="match status" value="1"/>
</dbReference>
<dbReference type="GO" id="GO:0000400">
    <property type="term" value="F:four-way junction DNA binding"/>
    <property type="evidence" value="ECO:0007669"/>
    <property type="project" value="UniProtKB-UniRule"/>
</dbReference>
<evidence type="ECO:0000256" key="3">
    <source>
        <dbReference type="ARBA" id="ARBA00023125"/>
    </source>
</evidence>
<evidence type="ECO:0000256" key="5">
    <source>
        <dbReference type="ARBA" id="ARBA00023204"/>
    </source>
</evidence>
<dbReference type="GO" id="GO:0005737">
    <property type="term" value="C:cytoplasm"/>
    <property type="evidence" value="ECO:0007669"/>
    <property type="project" value="UniProtKB-SubCell"/>
</dbReference>
<keyword evidence="8" id="KW-0378">Hydrolase</keyword>
<dbReference type="AlphaFoldDB" id="D5EEL4"/>
<comment type="subunit">
    <text evidence="6">Homotetramer. Forms an RuvA(8)-RuvB(12)-Holliday junction (HJ) complex. HJ DNA is sandwiched between 2 RuvA tetramers; dsDNA enters through RuvA and exits via RuvB. An RuvB hexamer assembles on each DNA strand where it exits the tetramer. Each RuvB hexamer is contacted by two RuvA subunits (via domain III) on 2 adjacent RuvB subunits; this complex drives branch migration. In the full resolvosome a probable DNA-RuvA(4)-RuvB(12)-RuvC(2) complex forms which resolves the HJ.</text>
</comment>
<dbReference type="OrthoDB" id="5293449at2"/>
<dbReference type="SUPFAM" id="SSF47781">
    <property type="entry name" value="RuvA domain 2-like"/>
    <property type="match status" value="1"/>
</dbReference>
<dbReference type="Gene3D" id="2.40.50.140">
    <property type="entry name" value="Nucleic acid-binding proteins"/>
    <property type="match status" value="1"/>
</dbReference>
<dbReference type="GO" id="GO:0006281">
    <property type="term" value="P:DNA repair"/>
    <property type="evidence" value="ECO:0007669"/>
    <property type="project" value="UniProtKB-UniRule"/>
</dbReference>
<keyword evidence="9" id="KW-1185">Reference proteome</keyword>
<dbReference type="Gene3D" id="1.10.150.20">
    <property type="entry name" value="5' to 3' exonuclease, C-terminal subdomain"/>
    <property type="match status" value="1"/>
</dbReference>
<dbReference type="InterPro" id="IPR010994">
    <property type="entry name" value="RuvA_2-like"/>
</dbReference>
<dbReference type="HAMAP" id="MF_00031">
    <property type="entry name" value="DNA_HJ_migration_RuvA"/>
    <property type="match status" value="1"/>
</dbReference>
<comment type="similarity">
    <text evidence="6">Belongs to the RuvA family.</text>
</comment>
<keyword evidence="2 6" id="KW-0227">DNA damage</keyword>
<keyword evidence="1 6" id="KW-0963">Cytoplasm</keyword>
<keyword evidence="8" id="KW-0067">ATP-binding</keyword>
<evidence type="ECO:0000256" key="4">
    <source>
        <dbReference type="ARBA" id="ARBA00023172"/>
    </source>
</evidence>
<dbReference type="SUPFAM" id="SSF50249">
    <property type="entry name" value="Nucleic acid-binding proteins"/>
    <property type="match status" value="1"/>
</dbReference>
<protein>
    <recommendedName>
        <fullName evidence="6">Holliday junction branch migration complex subunit RuvA</fullName>
    </recommendedName>
</protein>
<feature type="region of interest" description="Domain III" evidence="6">
    <location>
        <begin position="151"/>
        <end position="201"/>
    </location>
</feature>
<evidence type="ECO:0000256" key="1">
    <source>
        <dbReference type="ARBA" id="ARBA00022490"/>
    </source>
</evidence>
<sequence>MLRSLEGKVLHIGEENVILDVNGLGFDILCSGSALRLCEDNETIRLTTYLQVSENGATLFGFSSEQEREVFIKLLTVKGVGGRVGLAVLRTLSPTQVIRSVATSDTDTFLQVPGVGKKTAERLCFELKRHLSEEMLAEFAEEEVPSILVKNTVAAALRSLGFTQNEVYSVMNRLKREMGSEFDTTKEDILLKRALRELKRN</sequence>
<dbReference type="InterPro" id="IPR000085">
    <property type="entry name" value="RuvA"/>
</dbReference>
<dbReference type="EMBL" id="CP001997">
    <property type="protein sequence ID" value="ADE56996.1"/>
    <property type="molecule type" value="Genomic_DNA"/>
</dbReference>
<keyword evidence="5 6" id="KW-0234">DNA repair</keyword>
<evidence type="ECO:0000313" key="9">
    <source>
        <dbReference type="Proteomes" id="UP000002366"/>
    </source>
</evidence>
<accession>D5EEL4</accession>
<feature type="domain" description="DNA helicase Holliday junction RuvA type" evidence="7">
    <location>
        <begin position="1"/>
        <end position="61"/>
    </location>
</feature>
<dbReference type="GO" id="GO:0005524">
    <property type="term" value="F:ATP binding"/>
    <property type="evidence" value="ECO:0007669"/>
    <property type="project" value="InterPro"/>
</dbReference>
<evidence type="ECO:0000313" key="8">
    <source>
        <dbReference type="EMBL" id="ADE56996.1"/>
    </source>
</evidence>
<evidence type="ECO:0000259" key="7">
    <source>
        <dbReference type="Pfam" id="PF01330"/>
    </source>
</evidence>
<dbReference type="InterPro" id="IPR012340">
    <property type="entry name" value="NA-bd_OB-fold"/>
</dbReference>
<organism evidence="8 9">
    <name type="scientific">Aminobacterium colombiense (strain DSM 12261 / ALA-1)</name>
    <dbReference type="NCBI Taxonomy" id="572547"/>
    <lineage>
        <taxon>Bacteria</taxon>
        <taxon>Thermotogati</taxon>
        <taxon>Synergistota</taxon>
        <taxon>Synergistia</taxon>
        <taxon>Synergistales</taxon>
        <taxon>Aminobacteriaceae</taxon>
        <taxon>Aminobacterium</taxon>
    </lineage>
</organism>
<keyword evidence="8" id="KW-0347">Helicase</keyword>
<dbReference type="KEGG" id="aco:Amico_0865"/>
<dbReference type="eggNOG" id="COG0632">
    <property type="taxonomic scope" value="Bacteria"/>
</dbReference>
<proteinExistence type="inferred from homology"/>
<keyword evidence="3 6" id="KW-0238">DNA-binding</keyword>
<name>D5EEL4_AMICL</name>
<reference evidence="8 9" key="1">
    <citation type="journal article" date="2010" name="Stand. Genomic Sci.">
        <title>Complete genome sequence of Aminobacterium colombiense type strain (ALA-1).</title>
        <authorList>
            <person name="Chertkov O."/>
            <person name="Sikorski J."/>
            <person name="Brambilla E."/>
            <person name="Lapidus A."/>
            <person name="Copeland A."/>
            <person name="Glavina Del Rio T."/>
            <person name="Nolan M."/>
            <person name="Lucas S."/>
            <person name="Tice H."/>
            <person name="Cheng J.F."/>
            <person name="Han C."/>
            <person name="Detter J.C."/>
            <person name="Bruce D."/>
            <person name="Tapia R."/>
            <person name="Goodwin L."/>
            <person name="Pitluck S."/>
            <person name="Liolios K."/>
            <person name="Ivanova N."/>
            <person name="Mavromatis K."/>
            <person name="Ovchinnikova G."/>
            <person name="Pati A."/>
            <person name="Chen A."/>
            <person name="Palaniappan K."/>
            <person name="Land M."/>
            <person name="Hauser L."/>
            <person name="Chang Y.J."/>
            <person name="Jeffries C.D."/>
            <person name="Spring S."/>
            <person name="Rohde M."/>
            <person name="Goker M."/>
            <person name="Bristow J."/>
            <person name="Eisen J.A."/>
            <person name="Markowitz V."/>
            <person name="Hugenholtz P."/>
            <person name="Kyrpides N.C."/>
            <person name="Klenk H.P."/>
        </authorList>
    </citation>
    <scope>NUCLEOTIDE SEQUENCE [LARGE SCALE GENOMIC DNA]</scope>
    <source>
        <strain evidence="9">DSM 12261 / ALA-1</strain>
    </source>
</reference>
<dbReference type="Proteomes" id="UP000002366">
    <property type="component" value="Chromosome"/>
</dbReference>
<evidence type="ECO:0000256" key="2">
    <source>
        <dbReference type="ARBA" id="ARBA00022763"/>
    </source>
</evidence>
<gene>
    <name evidence="6" type="primary">ruvA</name>
    <name evidence="8" type="ordered locus">Amico_0865</name>
</gene>
<dbReference type="GO" id="GO:0009378">
    <property type="term" value="F:four-way junction helicase activity"/>
    <property type="evidence" value="ECO:0007669"/>
    <property type="project" value="InterPro"/>
</dbReference>
<keyword evidence="4 6" id="KW-0233">DNA recombination</keyword>
<comment type="function">
    <text evidence="6">The RuvA-RuvB-RuvC complex processes Holliday junction (HJ) DNA during genetic recombination and DNA repair, while the RuvA-RuvB complex plays an important role in the rescue of blocked DNA replication forks via replication fork reversal (RFR). RuvA specifically binds to HJ cruciform DNA, conferring on it an open structure. The RuvB hexamer acts as an ATP-dependent pump, pulling dsDNA into and through the RuvAB complex. HJ branch migration allows RuvC to scan DNA until it finds its consensus sequence, where it cleaves and resolves the cruciform DNA.</text>
</comment>
<dbReference type="Pfam" id="PF14520">
    <property type="entry name" value="HHH_5"/>
    <property type="match status" value="1"/>
</dbReference>